<feature type="domain" description="MHC class I-like antigen recognition-like" evidence="3">
    <location>
        <begin position="32"/>
        <end position="92"/>
    </location>
</feature>
<keyword evidence="2" id="KW-0472">Membrane</keyword>
<sequence>MYFKYLNLFIQTFKSVNVFSVHLVECVCIFLTLLYFYTASSDVPNFPEFVAVGYVDDVQIDHYDSNTRRDVPKQDWMKDITDEEYWERQTAQHH</sequence>
<dbReference type="GO" id="GO:0005615">
    <property type="term" value="C:extracellular space"/>
    <property type="evidence" value="ECO:0007669"/>
    <property type="project" value="TreeGrafter"/>
</dbReference>
<feature type="transmembrane region" description="Helical" evidence="2">
    <location>
        <begin position="16"/>
        <end position="37"/>
    </location>
</feature>
<dbReference type="GO" id="GO:0006955">
    <property type="term" value="P:immune response"/>
    <property type="evidence" value="ECO:0007669"/>
    <property type="project" value="TreeGrafter"/>
</dbReference>
<evidence type="ECO:0000256" key="2">
    <source>
        <dbReference type="SAM" id="Phobius"/>
    </source>
</evidence>
<keyword evidence="1" id="KW-0325">Glycoprotein</keyword>
<dbReference type="Proteomes" id="UP000694680">
    <property type="component" value="Chromosome 11"/>
</dbReference>
<dbReference type="InterPro" id="IPR011161">
    <property type="entry name" value="MHC_I-like_Ag-recog"/>
</dbReference>
<dbReference type="AlphaFoldDB" id="A0A8C5DM72"/>
<dbReference type="SUPFAM" id="SSF54452">
    <property type="entry name" value="MHC antigen-recognition domain"/>
    <property type="match status" value="1"/>
</dbReference>
<reference evidence="4" key="1">
    <citation type="submission" date="2020-06" db="EMBL/GenBank/DDBJ databases">
        <authorList>
            <consortium name="Wellcome Sanger Institute Data Sharing"/>
        </authorList>
    </citation>
    <scope>NUCLEOTIDE SEQUENCE [LARGE SCALE GENOMIC DNA]</scope>
</reference>
<keyword evidence="2" id="KW-1133">Transmembrane helix</keyword>
<accession>A0A8C5DM72</accession>
<evidence type="ECO:0000313" key="5">
    <source>
        <dbReference type="Proteomes" id="UP000694680"/>
    </source>
</evidence>
<dbReference type="Gene3D" id="3.30.500.10">
    <property type="entry name" value="MHC class I-like antigen recognition-like"/>
    <property type="match status" value="1"/>
</dbReference>
<name>A0A8C5DM72_GOUWI</name>
<dbReference type="InterPro" id="IPR037055">
    <property type="entry name" value="MHC_I-like_Ag-recog_sf"/>
</dbReference>
<organism evidence="4 5">
    <name type="scientific">Gouania willdenowi</name>
    <name type="common">Blunt-snouted clingfish</name>
    <name type="synonym">Lepadogaster willdenowi</name>
    <dbReference type="NCBI Taxonomy" id="441366"/>
    <lineage>
        <taxon>Eukaryota</taxon>
        <taxon>Metazoa</taxon>
        <taxon>Chordata</taxon>
        <taxon>Craniata</taxon>
        <taxon>Vertebrata</taxon>
        <taxon>Euteleostomi</taxon>
        <taxon>Actinopterygii</taxon>
        <taxon>Neopterygii</taxon>
        <taxon>Teleostei</taxon>
        <taxon>Neoteleostei</taxon>
        <taxon>Acanthomorphata</taxon>
        <taxon>Ovalentaria</taxon>
        <taxon>Blenniimorphae</taxon>
        <taxon>Blenniiformes</taxon>
        <taxon>Gobiesocoidei</taxon>
        <taxon>Gobiesocidae</taxon>
        <taxon>Gobiesocinae</taxon>
        <taxon>Gouania</taxon>
    </lineage>
</organism>
<proteinExistence type="predicted"/>
<evidence type="ECO:0000259" key="3">
    <source>
        <dbReference type="Pfam" id="PF00129"/>
    </source>
</evidence>
<dbReference type="InterPro" id="IPR050208">
    <property type="entry name" value="MHC_class-I_related"/>
</dbReference>
<dbReference type="Ensembl" id="ENSGWIT00000010013.1">
    <property type="protein sequence ID" value="ENSGWIP00000008970.1"/>
    <property type="gene ID" value="ENSGWIG00000005347.1"/>
</dbReference>
<keyword evidence="2" id="KW-0812">Transmembrane</keyword>
<keyword evidence="5" id="KW-1185">Reference proteome</keyword>
<reference evidence="4" key="3">
    <citation type="submission" date="2025-09" db="UniProtKB">
        <authorList>
            <consortium name="Ensembl"/>
        </authorList>
    </citation>
    <scope>IDENTIFICATION</scope>
</reference>
<reference evidence="4" key="2">
    <citation type="submission" date="2025-08" db="UniProtKB">
        <authorList>
            <consortium name="Ensembl"/>
        </authorList>
    </citation>
    <scope>IDENTIFICATION</scope>
</reference>
<dbReference type="GO" id="GO:0009897">
    <property type="term" value="C:external side of plasma membrane"/>
    <property type="evidence" value="ECO:0007669"/>
    <property type="project" value="TreeGrafter"/>
</dbReference>
<dbReference type="InterPro" id="IPR011162">
    <property type="entry name" value="MHC_I/II-like_Ag-recog"/>
</dbReference>
<dbReference type="Pfam" id="PF00129">
    <property type="entry name" value="MHC_I"/>
    <property type="match status" value="1"/>
</dbReference>
<evidence type="ECO:0000313" key="4">
    <source>
        <dbReference type="Ensembl" id="ENSGWIP00000008970.1"/>
    </source>
</evidence>
<dbReference type="PANTHER" id="PTHR16675:SF237">
    <property type="entry name" value="MHC CLASS I ANTIGEN TRANSCRIPT VARIANT 1-RELATED"/>
    <property type="match status" value="1"/>
</dbReference>
<protein>
    <recommendedName>
        <fullName evidence="3">MHC class I-like antigen recognition-like domain-containing protein</fullName>
    </recommendedName>
</protein>
<evidence type="ECO:0000256" key="1">
    <source>
        <dbReference type="ARBA" id="ARBA00023180"/>
    </source>
</evidence>
<dbReference type="PANTHER" id="PTHR16675">
    <property type="entry name" value="MHC CLASS I-RELATED"/>
    <property type="match status" value="1"/>
</dbReference>